<keyword evidence="2" id="KW-1185">Reference proteome</keyword>
<comment type="caution">
    <text evidence="1">The sequence shown here is derived from an EMBL/GenBank/DDBJ whole genome shotgun (WGS) entry which is preliminary data.</text>
</comment>
<proteinExistence type="predicted"/>
<dbReference type="AlphaFoldDB" id="A0AAV7GWV0"/>
<protein>
    <submittedName>
        <fullName evidence="1">Uncharacterized protein</fullName>
    </submittedName>
</protein>
<organism evidence="1 2">
    <name type="scientific">Dendrobium chrysotoxum</name>
    <name type="common">Orchid</name>
    <dbReference type="NCBI Taxonomy" id="161865"/>
    <lineage>
        <taxon>Eukaryota</taxon>
        <taxon>Viridiplantae</taxon>
        <taxon>Streptophyta</taxon>
        <taxon>Embryophyta</taxon>
        <taxon>Tracheophyta</taxon>
        <taxon>Spermatophyta</taxon>
        <taxon>Magnoliopsida</taxon>
        <taxon>Liliopsida</taxon>
        <taxon>Asparagales</taxon>
        <taxon>Orchidaceae</taxon>
        <taxon>Epidendroideae</taxon>
        <taxon>Malaxideae</taxon>
        <taxon>Dendrobiinae</taxon>
        <taxon>Dendrobium</taxon>
    </lineage>
</organism>
<accession>A0AAV7GWV0</accession>
<sequence length="86" mass="10042">MRPIYIPLNQHPLLSLPRDSRVEDIENCREVIQCLAKSAHEEWSTIGSIHNHIHKHSWFQLSDVVQNLISRAVFSFCFVSWAMQAK</sequence>
<dbReference type="Proteomes" id="UP000775213">
    <property type="component" value="Unassembled WGS sequence"/>
</dbReference>
<evidence type="ECO:0000313" key="2">
    <source>
        <dbReference type="Proteomes" id="UP000775213"/>
    </source>
</evidence>
<name>A0AAV7GWV0_DENCH</name>
<gene>
    <name evidence="1" type="ORF">IEQ34_008796</name>
</gene>
<evidence type="ECO:0000313" key="1">
    <source>
        <dbReference type="EMBL" id="KAH0461221.1"/>
    </source>
</evidence>
<dbReference type="EMBL" id="JAGFBR010000009">
    <property type="protein sequence ID" value="KAH0461221.1"/>
    <property type="molecule type" value="Genomic_DNA"/>
</dbReference>
<reference evidence="1 2" key="1">
    <citation type="journal article" date="2021" name="Hortic Res">
        <title>Chromosome-scale assembly of the Dendrobium chrysotoxum genome enhances the understanding of orchid evolution.</title>
        <authorList>
            <person name="Zhang Y."/>
            <person name="Zhang G.Q."/>
            <person name="Zhang D."/>
            <person name="Liu X.D."/>
            <person name="Xu X.Y."/>
            <person name="Sun W.H."/>
            <person name="Yu X."/>
            <person name="Zhu X."/>
            <person name="Wang Z.W."/>
            <person name="Zhao X."/>
            <person name="Zhong W.Y."/>
            <person name="Chen H."/>
            <person name="Yin W.L."/>
            <person name="Huang T."/>
            <person name="Niu S.C."/>
            <person name="Liu Z.J."/>
        </authorList>
    </citation>
    <scope>NUCLEOTIDE SEQUENCE [LARGE SCALE GENOMIC DNA]</scope>
    <source>
        <strain evidence="1">Lindl</strain>
    </source>
</reference>